<reference evidence="2" key="1">
    <citation type="journal article" date="2023" name="Insect Mol. Biol.">
        <title>Genome sequencing provides insights into the evolution of gene families encoding plant cell wall-degrading enzymes in longhorned beetles.</title>
        <authorList>
            <person name="Shin N.R."/>
            <person name="Okamura Y."/>
            <person name="Kirsch R."/>
            <person name="Pauchet Y."/>
        </authorList>
    </citation>
    <scope>NUCLEOTIDE SEQUENCE</scope>
    <source>
        <strain evidence="2">MMC_N1</strain>
    </source>
</reference>
<evidence type="ECO:0000313" key="2">
    <source>
        <dbReference type="EMBL" id="KAJ8978361.1"/>
    </source>
</evidence>
<name>A0ABQ9JJG7_9CUCU</name>
<proteinExistence type="predicted"/>
<keyword evidence="1" id="KW-0812">Transmembrane</keyword>
<keyword evidence="1" id="KW-0472">Membrane</keyword>
<dbReference type="Proteomes" id="UP001162164">
    <property type="component" value="Unassembled WGS sequence"/>
</dbReference>
<evidence type="ECO:0000256" key="1">
    <source>
        <dbReference type="SAM" id="Phobius"/>
    </source>
</evidence>
<sequence>MVAPYYFYNYFVLLVLQSAVFIHCQIPFESFSTTLRNMAYSTTVPDEPKNSSAASGGAEEVTEAPLIINLDTSQVINNSTNITNTSTIFENSEFPESPEHGQKIYCANETLQVPLLNVTANSSRCQDGKINPNITISKQDLNDTKISNIVNTDSEVPDMLNNSVIKQNVSDISDKPPKIDVDENIINKETELIEDGENTEDILRGERDQEQLVKKQGAVVVQGQLAAILAGVFVIVSILVYLGLLSWRRYLENRYGSRQILINEDELNDRDDLRHFSI</sequence>
<keyword evidence="3" id="KW-1185">Reference proteome</keyword>
<keyword evidence="1" id="KW-1133">Transmembrane helix</keyword>
<feature type="transmembrane region" description="Helical" evidence="1">
    <location>
        <begin position="6"/>
        <end position="28"/>
    </location>
</feature>
<evidence type="ECO:0000313" key="3">
    <source>
        <dbReference type="Proteomes" id="UP001162164"/>
    </source>
</evidence>
<accession>A0ABQ9JJG7</accession>
<feature type="transmembrane region" description="Helical" evidence="1">
    <location>
        <begin position="225"/>
        <end position="247"/>
    </location>
</feature>
<protein>
    <submittedName>
        <fullName evidence="2">Uncharacterized protein</fullName>
    </submittedName>
</protein>
<comment type="caution">
    <text evidence="2">The sequence shown here is derived from an EMBL/GenBank/DDBJ whole genome shotgun (WGS) entry which is preliminary data.</text>
</comment>
<gene>
    <name evidence="2" type="ORF">NQ317_018593</name>
</gene>
<dbReference type="EMBL" id="JAPWTJ010000447">
    <property type="protein sequence ID" value="KAJ8978361.1"/>
    <property type="molecule type" value="Genomic_DNA"/>
</dbReference>
<organism evidence="2 3">
    <name type="scientific">Molorchus minor</name>
    <dbReference type="NCBI Taxonomy" id="1323400"/>
    <lineage>
        <taxon>Eukaryota</taxon>
        <taxon>Metazoa</taxon>
        <taxon>Ecdysozoa</taxon>
        <taxon>Arthropoda</taxon>
        <taxon>Hexapoda</taxon>
        <taxon>Insecta</taxon>
        <taxon>Pterygota</taxon>
        <taxon>Neoptera</taxon>
        <taxon>Endopterygota</taxon>
        <taxon>Coleoptera</taxon>
        <taxon>Polyphaga</taxon>
        <taxon>Cucujiformia</taxon>
        <taxon>Chrysomeloidea</taxon>
        <taxon>Cerambycidae</taxon>
        <taxon>Lamiinae</taxon>
        <taxon>Monochamini</taxon>
        <taxon>Molorchus</taxon>
    </lineage>
</organism>